<protein>
    <submittedName>
        <fullName evidence="1">Uncharacterized protein</fullName>
    </submittedName>
</protein>
<evidence type="ECO:0000313" key="1">
    <source>
        <dbReference type="EMBL" id="AZI57194.1"/>
    </source>
</evidence>
<gene>
    <name evidence="1" type="ORF">EH165_02500</name>
</gene>
<dbReference type="Proteomes" id="UP000268084">
    <property type="component" value="Chromosome"/>
</dbReference>
<dbReference type="RefSeq" id="WP_124797879.1">
    <property type="nucleotide sequence ID" value="NZ_CP034170.1"/>
</dbReference>
<dbReference type="KEGG" id="nak:EH165_02500"/>
<reference evidence="1 2" key="1">
    <citation type="submission" date="2018-11" db="EMBL/GenBank/DDBJ databases">
        <authorList>
            <person name="Da X."/>
        </authorList>
    </citation>
    <scope>NUCLEOTIDE SEQUENCE [LARGE SCALE GENOMIC DNA]</scope>
    <source>
        <strain evidence="1 2">S14-144</strain>
    </source>
</reference>
<proteinExistence type="predicted"/>
<reference evidence="1 2" key="2">
    <citation type="submission" date="2018-12" db="EMBL/GenBank/DDBJ databases">
        <title>Nakamurella antarcticus sp. nov., isolated from Antarctica South Shetland Islands soil.</title>
        <authorList>
            <person name="Peng F."/>
        </authorList>
    </citation>
    <scope>NUCLEOTIDE SEQUENCE [LARGE SCALE GENOMIC DNA]</scope>
    <source>
        <strain evidence="1 2">S14-144</strain>
    </source>
</reference>
<sequence length="100" mass="10644">MLIVFAGLAIPGTTDLRVIASAVQFIGFACLAWRFGQISTAESSRSYSRPIPGALVAVMMMVPGAFFSIERVAMAVVVVAALAMPELWRKRNAGRASVAQ</sequence>
<evidence type="ECO:0000313" key="2">
    <source>
        <dbReference type="Proteomes" id="UP000268084"/>
    </source>
</evidence>
<keyword evidence="2" id="KW-1185">Reference proteome</keyword>
<dbReference type="AlphaFoldDB" id="A0A3G8ZRR5"/>
<accession>A0A3G8ZRR5</accession>
<name>A0A3G8ZRR5_9ACTN</name>
<organism evidence="1 2">
    <name type="scientific">Nakamurella antarctica</name>
    <dbReference type="NCBI Taxonomy" id="1902245"/>
    <lineage>
        <taxon>Bacteria</taxon>
        <taxon>Bacillati</taxon>
        <taxon>Actinomycetota</taxon>
        <taxon>Actinomycetes</taxon>
        <taxon>Nakamurellales</taxon>
        <taxon>Nakamurellaceae</taxon>
        <taxon>Nakamurella</taxon>
    </lineage>
</organism>
<dbReference type="EMBL" id="CP034170">
    <property type="protein sequence ID" value="AZI57194.1"/>
    <property type="molecule type" value="Genomic_DNA"/>
</dbReference>